<dbReference type="Proteomes" id="UP000676194">
    <property type="component" value="Chromosome"/>
</dbReference>
<evidence type="ECO:0000313" key="2">
    <source>
        <dbReference type="Proteomes" id="UP000676194"/>
    </source>
</evidence>
<protein>
    <submittedName>
        <fullName evidence="1">DUF1569 domain-containing protein</fullName>
    </submittedName>
</protein>
<dbReference type="RefSeq" id="WP_213498325.1">
    <property type="nucleotide sequence ID" value="NZ_CP074694.1"/>
</dbReference>
<name>A0A8E6B802_9BACT</name>
<dbReference type="InterPro" id="IPR011463">
    <property type="entry name" value="DUF1569"/>
</dbReference>
<accession>A0A8E6B802</accession>
<gene>
    <name evidence="1" type="ORF">KIH39_05855</name>
</gene>
<dbReference type="Gene3D" id="1.20.120.450">
    <property type="entry name" value="dinb family like domain"/>
    <property type="match status" value="1"/>
</dbReference>
<reference evidence="1" key="1">
    <citation type="submission" date="2021-05" db="EMBL/GenBank/DDBJ databases">
        <title>Complete genome sequence of the cellulolytic planctomycete Telmatocola sphagniphila SP2T and characterization of the first cellulase from planctomycetes.</title>
        <authorList>
            <person name="Rakitin A.L."/>
            <person name="Beletsky A.V."/>
            <person name="Naumoff D.G."/>
            <person name="Kulichevskaya I.S."/>
            <person name="Mardanov A.V."/>
            <person name="Ravin N.V."/>
            <person name="Dedysh S.N."/>
        </authorList>
    </citation>
    <scope>NUCLEOTIDE SEQUENCE</scope>
    <source>
        <strain evidence="1">SP2T</strain>
    </source>
</reference>
<evidence type="ECO:0000313" key="1">
    <source>
        <dbReference type="EMBL" id="QVL33436.1"/>
    </source>
</evidence>
<dbReference type="KEGG" id="tsph:KIH39_05855"/>
<proteinExistence type="predicted"/>
<keyword evidence="2" id="KW-1185">Reference proteome</keyword>
<dbReference type="AlphaFoldDB" id="A0A8E6B802"/>
<sequence>MPVQTAKVQGRRSLNFQSYEDLLHDAQTIVATPHKTLGNWTTGQILQHLALTLNGSIEGMKLEFPWLMRRMSRIFKKQVLRMKMPAGFKLPKKGGETLKPAENISAEEGLRQLSEAIERLERVPERAPHPMMGNLSREEWDKIHFSHASLHMSFLVPE</sequence>
<dbReference type="EMBL" id="CP074694">
    <property type="protein sequence ID" value="QVL33436.1"/>
    <property type="molecule type" value="Genomic_DNA"/>
</dbReference>
<organism evidence="1 2">
    <name type="scientific">Telmatocola sphagniphila</name>
    <dbReference type="NCBI Taxonomy" id="1123043"/>
    <lineage>
        <taxon>Bacteria</taxon>
        <taxon>Pseudomonadati</taxon>
        <taxon>Planctomycetota</taxon>
        <taxon>Planctomycetia</taxon>
        <taxon>Gemmatales</taxon>
        <taxon>Gemmataceae</taxon>
    </lineage>
</organism>
<dbReference type="InterPro" id="IPR034660">
    <property type="entry name" value="DinB/YfiT-like"/>
</dbReference>
<dbReference type="Pfam" id="PF07606">
    <property type="entry name" value="DUF1569"/>
    <property type="match status" value="1"/>
</dbReference>